<sequence>MDEAVPEPEADIADGIEEPMAIDEERDEDAPADLPPPALTRPLGPQTPTLQSLKHLFPQPKPSAVVNTPAVKSMRDLFRSACSEETGTPRMDGMRGMFLQAERERQVTKTPVFEGVGEMMQTPPGYREDDTKDDEPANEEVAMEEIQPPPRTAPRKAPVALTTTTARRRTPRVNASTSKVVAEQPAELPPLAEETRATEAAPVPPEPRNEAPVPRKARLLRGRKATTVDDEDEAAPEEAEPAAVVATEPKASRSRKVKTEADTETTALRKLPARSKATPIPEVIVETRAARSLPTKAKSRLPAKTTQPTTRTVTPTEQPGRSARPARKVTTAVGTRAATGRVTPNAPGVDDDESDPLDSIGQPDDPPIAKRRTRTVPAPKVKQEEAETAPTTTRRRAATASTSKPVAPSTTSRAKPVAPKKKPVATAATKAVAESGSESGDKENTPSREDEEPAQDVPKTTRAKKGTAALKAKEVEKEAEPPKPSRTTRVTRARN</sequence>
<reference evidence="2 3" key="1">
    <citation type="submission" date="2014-04" db="EMBL/GenBank/DDBJ databases">
        <title>Evolutionary Origins and Diversification of the Mycorrhizal Mutualists.</title>
        <authorList>
            <consortium name="DOE Joint Genome Institute"/>
            <consortium name="Mycorrhizal Genomics Consortium"/>
            <person name="Kohler A."/>
            <person name="Kuo A."/>
            <person name="Nagy L.G."/>
            <person name="Floudas D."/>
            <person name="Copeland A."/>
            <person name="Barry K.W."/>
            <person name="Cichocki N."/>
            <person name="Veneault-Fourrey C."/>
            <person name="LaButti K."/>
            <person name="Lindquist E.A."/>
            <person name="Lipzen A."/>
            <person name="Lundell T."/>
            <person name="Morin E."/>
            <person name="Murat C."/>
            <person name="Riley R."/>
            <person name="Ohm R."/>
            <person name="Sun H."/>
            <person name="Tunlid A."/>
            <person name="Henrissat B."/>
            <person name="Grigoriev I.V."/>
            <person name="Hibbett D.S."/>
            <person name="Martin F."/>
        </authorList>
    </citation>
    <scope>NUCLEOTIDE SEQUENCE [LARGE SCALE GENOMIC DNA]</scope>
    <source>
        <strain evidence="2 3">MD-312</strain>
    </source>
</reference>
<accession>A0A0C9W1T2</accession>
<evidence type="ECO:0000256" key="1">
    <source>
        <dbReference type="SAM" id="MobiDB-lite"/>
    </source>
</evidence>
<organism evidence="2 3">
    <name type="scientific">Hydnomerulius pinastri MD-312</name>
    <dbReference type="NCBI Taxonomy" id="994086"/>
    <lineage>
        <taxon>Eukaryota</taxon>
        <taxon>Fungi</taxon>
        <taxon>Dikarya</taxon>
        <taxon>Basidiomycota</taxon>
        <taxon>Agaricomycotina</taxon>
        <taxon>Agaricomycetes</taxon>
        <taxon>Agaricomycetidae</taxon>
        <taxon>Boletales</taxon>
        <taxon>Boletales incertae sedis</taxon>
        <taxon>Leucogyrophana</taxon>
    </lineage>
</organism>
<feature type="compositionally biased region" description="Acidic residues" evidence="1">
    <location>
        <begin position="131"/>
        <end position="143"/>
    </location>
</feature>
<feature type="compositionally biased region" description="Low complexity" evidence="1">
    <location>
        <begin position="305"/>
        <end position="319"/>
    </location>
</feature>
<feature type="compositionally biased region" description="Basic residues" evidence="1">
    <location>
        <begin position="215"/>
        <end position="224"/>
    </location>
</feature>
<dbReference type="OrthoDB" id="2678603at2759"/>
<feature type="region of interest" description="Disordered" evidence="1">
    <location>
        <begin position="1"/>
        <end position="65"/>
    </location>
</feature>
<keyword evidence="3" id="KW-1185">Reference proteome</keyword>
<dbReference type="Proteomes" id="UP000053820">
    <property type="component" value="Unassembled WGS sequence"/>
</dbReference>
<feature type="compositionally biased region" description="Polar residues" evidence="1">
    <location>
        <begin position="401"/>
        <end position="413"/>
    </location>
</feature>
<name>A0A0C9W1T2_9AGAM</name>
<feature type="compositionally biased region" description="Low complexity" evidence="1">
    <location>
        <begin position="424"/>
        <end position="433"/>
    </location>
</feature>
<feature type="compositionally biased region" description="Low complexity" evidence="1">
    <location>
        <begin position="329"/>
        <end position="343"/>
    </location>
</feature>
<feature type="compositionally biased region" description="Basic and acidic residues" evidence="1">
    <location>
        <begin position="439"/>
        <end position="448"/>
    </location>
</feature>
<evidence type="ECO:0000313" key="2">
    <source>
        <dbReference type="EMBL" id="KIJ64900.1"/>
    </source>
</evidence>
<dbReference type="AlphaFoldDB" id="A0A0C9W1T2"/>
<gene>
    <name evidence="2" type="ORF">HYDPIDRAFT_111572</name>
</gene>
<dbReference type="EMBL" id="KN839845">
    <property type="protein sequence ID" value="KIJ64900.1"/>
    <property type="molecule type" value="Genomic_DNA"/>
</dbReference>
<feature type="region of interest" description="Disordered" evidence="1">
    <location>
        <begin position="99"/>
        <end position="495"/>
    </location>
</feature>
<dbReference type="HOGENOM" id="CLU_484053_0_0_1"/>
<protein>
    <submittedName>
        <fullName evidence="2">Uncharacterized protein</fullName>
    </submittedName>
</protein>
<feature type="compositionally biased region" description="Basic and acidic residues" evidence="1">
    <location>
        <begin position="471"/>
        <end position="483"/>
    </location>
</feature>
<feature type="compositionally biased region" description="Acidic residues" evidence="1">
    <location>
        <begin position="228"/>
        <end position="240"/>
    </location>
</feature>
<proteinExistence type="predicted"/>
<evidence type="ECO:0000313" key="3">
    <source>
        <dbReference type="Proteomes" id="UP000053820"/>
    </source>
</evidence>
<feature type="compositionally biased region" description="Acidic residues" evidence="1">
    <location>
        <begin position="1"/>
        <end position="31"/>
    </location>
</feature>
<feature type="compositionally biased region" description="Low complexity" evidence="1">
    <location>
        <begin position="182"/>
        <end position="192"/>
    </location>
</feature>